<sequence length="98" mass="11749">MQQIKTATLDNDNLLLIVFTKQWDLDDINFLSECVFKQLPDYQLKERVQGADREYFRFTYNNAYLILHFESYSESCWIEPEDQLENQQLMKISSLLNS</sequence>
<dbReference type="Pfam" id="PF12305">
    <property type="entry name" value="DUF3630"/>
    <property type="match status" value="1"/>
</dbReference>
<dbReference type="RefSeq" id="WP_348387534.1">
    <property type="nucleotide sequence ID" value="NZ_CP134146.1"/>
</dbReference>
<dbReference type="EMBL" id="CP134146">
    <property type="protein sequence ID" value="WNC68378.1"/>
    <property type="molecule type" value="Genomic_DNA"/>
</dbReference>
<keyword evidence="2" id="KW-1185">Reference proteome</keyword>
<proteinExistence type="predicted"/>
<name>A0ABY9THS1_9GAMM</name>
<accession>A0ABY9THS1</accession>
<gene>
    <name evidence="1" type="ORF">RI845_17895</name>
</gene>
<evidence type="ECO:0000313" key="1">
    <source>
        <dbReference type="EMBL" id="WNC68378.1"/>
    </source>
</evidence>
<protein>
    <submittedName>
        <fullName evidence="1">DUF3630 family protein</fullName>
    </submittedName>
</protein>
<evidence type="ECO:0000313" key="2">
    <source>
        <dbReference type="Proteomes" id="UP001248581"/>
    </source>
</evidence>
<organism evidence="1 2">
    <name type="scientific">Thalassotalea nanhaiensis</name>
    <dbReference type="NCBI Taxonomy" id="3065648"/>
    <lineage>
        <taxon>Bacteria</taxon>
        <taxon>Pseudomonadati</taxon>
        <taxon>Pseudomonadota</taxon>
        <taxon>Gammaproteobacteria</taxon>
        <taxon>Alteromonadales</taxon>
        <taxon>Colwelliaceae</taxon>
        <taxon>Thalassotalea</taxon>
    </lineage>
</organism>
<dbReference type="Proteomes" id="UP001248581">
    <property type="component" value="Chromosome"/>
</dbReference>
<reference evidence="2" key="1">
    <citation type="submission" date="2023-09" db="EMBL/GenBank/DDBJ databases">
        <authorList>
            <person name="Li S."/>
            <person name="Li X."/>
            <person name="Zhang C."/>
            <person name="Zhao Z."/>
        </authorList>
    </citation>
    <scope>NUCLEOTIDE SEQUENCE [LARGE SCALE GENOMIC DNA]</scope>
    <source>
        <strain evidence="2">SQ345</strain>
    </source>
</reference>
<dbReference type="InterPro" id="IPR022080">
    <property type="entry name" value="DUF3630"/>
</dbReference>